<protein>
    <submittedName>
        <fullName evidence="2">Uncharacterized protein</fullName>
    </submittedName>
</protein>
<name>A0AA88VVQ4_9ASTE</name>
<comment type="caution">
    <text evidence="2">The sequence shown here is derived from an EMBL/GenBank/DDBJ whole genome shotgun (WGS) entry which is preliminary data.</text>
</comment>
<evidence type="ECO:0000256" key="1">
    <source>
        <dbReference type="SAM" id="MobiDB-lite"/>
    </source>
</evidence>
<evidence type="ECO:0000313" key="3">
    <source>
        <dbReference type="Proteomes" id="UP001188597"/>
    </source>
</evidence>
<feature type="region of interest" description="Disordered" evidence="1">
    <location>
        <begin position="58"/>
        <end position="83"/>
    </location>
</feature>
<sequence>MEVKTSLPTNIKAVKTTSWASEKTSISTVDMLETVVADTDVKNKSKSLVSKLLLCSKDEGEKSNDYQEPTSRTTTGGENGIVEQSQVPSVPFLGNEFGRSALCDTQNNKQPIASGDKTGMDEAP</sequence>
<proteinExistence type="predicted"/>
<evidence type="ECO:0000313" key="2">
    <source>
        <dbReference type="EMBL" id="KAK3014868.1"/>
    </source>
</evidence>
<keyword evidence="3" id="KW-1185">Reference proteome</keyword>
<reference evidence="2" key="1">
    <citation type="submission" date="2022-12" db="EMBL/GenBank/DDBJ databases">
        <title>Draft genome assemblies for two species of Escallonia (Escalloniales).</title>
        <authorList>
            <person name="Chanderbali A."/>
            <person name="Dervinis C."/>
            <person name="Anghel I."/>
            <person name="Soltis D."/>
            <person name="Soltis P."/>
            <person name="Zapata F."/>
        </authorList>
    </citation>
    <scope>NUCLEOTIDE SEQUENCE</scope>
    <source>
        <strain evidence="2">UCBG64.0493</strain>
        <tissue evidence="2">Leaf</tissue>
    </source>
</reference>
<organism evidence="2 3">
    <name type="scientific">Escallonia herrerae</name>
    <dbReference type="NCBI Taxonomy" id="1293975"/>
    <lineage>
        <taxon>Eukaryota</taxon>
        <taxon>Viridiplantae</taxon>
        <taxon>Streptophyta</taxon>
        <taxon>Embryophyta</taxon>
        <taxon>Tracheophyta</taxon>
        <taxon>Spermatophyta</taxon>
        <taxon>Magnoliopsida</taxon>
        <taxon>eudicotyledons</taxon>
        <taxon>Gunneridae</taxon>
        <taxon>Pentapetalae</taxon>
        <taxon>asterids</taxon>
        <taxon>campanulids</taxon>
        <taxon>Escalloniales</taxon>
        <taxon>Escalloniaceae</taxon>
        <taxon>Escallonia</taxon>
    </lineage>
</organism>
<feature type="region of interest" description="Disordered" evidence="1">
    <location>
        <begin position="96"/>
        <end position="124"/>
    </location>
</feature>
<feature type="compositionally biased region" description="Polar residues" evidence="1">
    <location>
        <begin position="66"/>
        <end position="83"/>
    </location>
</feature>
<accession>A0AA88VVQ4</accession>
<dbReference type="EMBL" id="JAVXUP010001187">
    <property type="protein sequence ID" value="KAK3014868.1"/>
    <property type="molecule type" value="Genomic_DNA"/>
</dbReference>
<dbReference type="AlphaFoldDB" id="A0AA88VVQ4"/>
<dbReference type="Proteomes" id="UP001188597">
    <property type="component" value="Unassembled WGS sequence"/>
</dbReference>
<gene>
    <name evidence="2" type="ORF">RJ639_007969</name>
</gene>